<proteinExistence type="predicted"/>
<name>A0ACB8CRC6_DERSI</name>
<accession>A0ACB8CRC6</accession>
<keyword evidence="2" id="KW-1185">Reference proteome</keyword>
<evidence type="ECO:0000313" key="2">
    <source>
        <dbReference type="Proteomes" id="UP000821865"/>
    </source>
</evidence>
<gene>
    <name evidence="1" type="ORF">HPB49_014135</name>
</gene>
<sequence>MSNIKTAAATSSSAARRCVSDDCTAIRSSLLAMLKSQVDPCRSSNTYVCDASEVTDVLQPVELPRTGVLIEDVQPGRKKTAQNANTKKDESTFTALRDLCVVYGDVVDAELADVMVFLSIFKLNLAAMHDSTDEDPLYRSMQLSLEFGIEPLLSFQRVFEYVVDASEPFRLEMGVSSHVQEFFSDWSQVSLDAWQKFYDYGLSLAGLSSAGALVRQLRDQLISADKDGVLQRRTDPVNQEPYIESPTAIAFEEMAQYTAGTVTARRWRQLLSEHSRSELVLHEGVLAYPRALALADLLSQPRRRLAMRRLLGWHLLLLLLAPKGDLIAAYHEALVDVKPAGYVQVRPAVSSFHT</sequence>
<organism evidence="1 2">
    <name type="scientific">Dermacentor silvarum</name>
    <name type="common">Tick</name>
    <dbReference type="NCBI Taxonomy" id="543639"/>
    <lineage>
        <taxon>Eukaryota</taxon>
        <taxon>Metazoa</taxon>
        <taxon>Ecdysozoa</taxon>
        <taxon>Arthropoda</taxon>
        <taxon>Chelicerata</taxon>
        <taxon>Arachnida</taxon>
        <taxon>Acari</taxon>
        <taxon>Parasitiformes</taxon>
        <taxon>Ixodida</taxon>
        <taxon>Ixodoidea</taxon>
        <taxon>Ixodidae</taxon>
        <taxon>Rhipicephalinae</taxon>
        <taxon>Dermacentor</taxon>
    </lineage>
</organism>
<reference evidence="1" key="1">
    <citation type="submission" date="2020-05" db="EMBL/GenBank/DDBJ databases">
        <title>Large-scale comparative analyses of tick genomes elucidate their genetic diversity and vector capacities.</title>
        <authorList>
            <person name="Jia N."/>
            <person name="Wang J."/>
            <person name="Shi W."/>
            <person name="Du L."/>
            <person name="Sun Y."/>
            <person name="Zhan W."/>
            <person name="Jiang J."/>
            <person name="Wang Q."/>
            <person name="Zhang B."/>
            <person name="Ji P."/>
            <person name="Sakyi L.B."/>
            <person name="Cui X."/>
            <person name="Yuan T."/>
            <person name="Jiang B."/>
            <person name="Yang W."/>
            <person name="Lam T.T.-Y."/>
            <person name="Chang Q."/>
            <person name="Ding S."/>
            <person name="Wang X."/>
            <person name="Zhu J."/>
            <person name="Ruan X."/>
            <person name="Zhao L."/>
            <person name="Wei J."/>
            <person name="Que T."/>
            <person name="Du C."/>
            <person name="Cheng J."/>
            <person name="Dai P."/>
            <person name="Han X."/>
            <person name="Huang E."/>
            <person name="Gao Y."/>
            <person name="Liu J."/>
            <person name="Shao H."/>
            <person name="Ye R."/>
            <person name="Li L."/>
            <person name="Wei W."/>
            <person name="Wang X."/>
            <person name="Wang C."/>
            <person name="Yang T."/>
            <person name="Huo Q."/>
            <person name="Li W."/>
            <person name="Guo W."/>
            <person name="Chen H."/>
            <person name="Zhou L."/>
            <person name="Ni X."/>
            <person name="Tian J."/>
            <person name="Zhou Y."/>
            <person name="Sheng Y."/>
            <person name="Liu T."/>
            <person name="Pan Y."/>
            <person name="Xia L."/>
            <person name="Li J."/>
            <person name="Zhao F."/>
            <person name="Cao W."/>
        </authorList>
    </citation>
    <scope>NUCLEOTIDE SEQUENCE</scope>
    <source>
        <strain evidence="1">Dsil-2018</strain>
    </source>
</reference>
<comment type="caution">
    <text evidence="1">The sequence shown here is derived from an EMBL/GenBank/DDBJ whole genome shotgun (WGS) entry which is preliminary data.</text>
</comment>
<dbReference type="Proteomes" id="UP000821865">
    <property type="component" value="Chromosome 5"/>
</dbReference>
<protein>
    <submittedName>
        <fullName evidence="1">Uncharacterized protein</fullName>
    </submittedName>
</protein>
<evidence type="ECO:0000313" key="1">
    <source>
        <dbReference type="EMBL" id="KAH7949704.1"/>
    </source>
</evidence>
<dbReference type="EMBL" id="CM023474">
    <property type="protein sequence ID" value="KAH7949704.1"/>
    <property type="molecule type" value="Genomic_DNA"/>
</dbReference>